<dbReference type="Pfam" id="PF18019">
    <property type="entry name" value="Cas3_HD"/>
    <property type="match status" value="1"/>
</dbReference>
<evidence type="ECO:0000256" key="7">
    <source>
        <dbReference type="ARBA" id="ARBA00022806"/>
    </source>
</evidence>
<keyword evidence="9" id="KW-0051">Antiviral defense</keyword>
<evidence type="ECO:0000256" key="2">
    <source>
        <dbReference type="ARBA" id="ARBA00009046"/>
    </source>
</evidence>
<dbReference type="NCBIfam" id="TIGR01596">
    <property type="entry name" value="cas3_HD"/>
    <property type="match status" value="1"/>
</dbReference>
<dbReference type="Gene3D" id="1.10.3210.30">
    <property type="match status" value="1"/>
</dbReference>
<dbReference type="InterPro" id="IPR006474">
    <property type="entry name" value="Helicase_Cas3_CRISPR-ass_core"/>
</dbReference>
<dbReference type="InterPro" id="IPR006483">
    <property type="entry name" value="CRISPR-assoc_Cas3_HD"/>
</dbReference>
<dbReference type="SMART" id="SM00487">
    <property type="entry name" value="DEXDc"/>
    <property type="match status" value="1"/>
</dbReference>
<evidence type="ECO:0000259" key="10">
    <source>
        <dbReference type="PROSITE" id="PS51192"/>
    </source>
</evidence>
<evidence type="ECO:0000256" key="3">
    <source>
        <dbReference type="ARBA" id="ARBA00022722"/>
    </source>
</evidence>
<dbReference type="PANTHER" id="PTHR47963">
    <property type="entry name" value="DEAD-BOX ATP-DEPENDENT RNA HELICASE 47, MITOCHONDRIAL"/>
    <property type="match status" value="1"/>
</dbReference>
<dbReference type="NCBIfam" id="TIGR01587">
    <property type="entry name" value="cas3_core"/>
    <property type="match status" value="1"/>
</dbReference>
<evidence type="ECO:0000256" key="9">
    <source>
        <dbReference type="ARBA" id="ARBA00023118"/>
    </source>
</evidence>
<dbReference type="EMBL" id="BJZO01000056">
    <property type="protein sequence ID" value="GEO82005.1"/>
    <property type="molecule type" value="Genomic_DNA"/>
</dbReference>
<evidence type="ECO:0000256" key="6">
    <source>
        <dbReference type="ARBA" id="ARBA00022801"/>
    </source>
</evidence>
<name>A0A512H972_9PROT</name>
<dbReference type="PANTHER" id="PTHR47963:SF9">
    <property type="entry name" value="CRISPR-ASSOCIATED ENDONUCLEASE_HELICASE CAS3"/>
    <property type="match status" value="1"/>
</dbReference>
<dbReference type="PROSITE" id="PS51192">
    <property type="entry name" value="HELICASE_ATP_BIND_1"/>
    <property type="match status" value="1"/>
</dbReference>
<comment type="similarity">
    <text evidence="1">In the N-terminal section; belongs to the CRISPR-associated nuclease Cas3-HD family.</text>
</comment>
<accession>A0A512H972</accession>
<dbReference type="GO" id="GO:0051607">
    <property type="term" value="P:defense response to virus"/>
    <property type="evidence" value="ECO:0007669"/>
    <property type="project" value="UniProtKB-KW"/>
</dbReference>
<evidence type="ECO:0000313" key="13">
    <source>
        <dbReference type="Proteomes" id="UP000321567"/>
    </source>
</evidence>
<reference evidence="12 13" key="1">
    <citation type="submission" date="2019-07" db="EMBL/GenBank/DDBJ databases">
        <title>Whole genome shotgun sequence of Rhodospirillum oryzae NBRC 107573.</title>
        <authorList>
            <person name="Hosoyama A."/>
            <person name="Uohara A."/>
            <person name="Ohji S."/>
            <person name="Ichikawa N."/>
        </authorList>
    </citation>
    <scope>NUCLEOTIDE SEQUENCE [LARGE SCALE GENOMIC DNA]</scope>
    <source>
        <strain evidence="12 13">NBRC 107573</strain>
    </source>
</reference>
<dbReference type="InterPro" id="IPR027417">
    <property type="entry name" value="P-loop_NTPase"/>
</dbReference>
<comment type="caution">
    <text evidence="12">The sequence shown here is derived from an EMBL/GenBank/DDBJ whole genome shotgun (WGS) entry which is preliminary data.</text>
</comment>
<comment type="similarity">
    <text evidence="2">In the central section; belongs to the CRISPR-associated helicase Cas3 family.</text>
</comment>
<dbReference type="RefSeq" id="WP_246135508.1">
    <property type="nucleotide sequence ID" value="NZ_BJZO01000056.1"/>
</dbReference>
<keyword evidence="7" id="KW-0347">Helicase</keyword>
<keyword evidence="12" id="KW-0255">Endonuclease</keyword>
<organism evidence="12 13">
    <name type="scientific">Pararhodospirillum oryzae</name>
    <dbReference type="NCBI Taxonomy" id="478448"/>
    <lineage>
        <taxon>Bacteria</taxon>
        <taxon>Pseudomonadati</taxon>
        <taxon>Pseudomonadota</taxon>
        <taxon>Alphaproteobacteria</taxon>
        <taxon>Rhodospirillales</taxon>
        <taxon>Rhodospirillaceae</taxon>
        <taxon>Pararhodospirillum</taxon>
    </lineage>
</organism>
<dbReference type="AlphaFoldDB" id="A0A512H972"/>
<dbReference type="PROSITE" id="PS51643">
    <property type="entry name" value="HD_CAS3"/>
    <property type="match status" value="1"/>
</dbReference>
<dbReference type="InterPro" id="IPR014001">
    <property type="entry name" value="Helicase_ATP-bd"/>
</dbReference>
<dbReference type="GO" id="GO:0046872">
    <property type="term" value="F:metal ion binding"/>
    <property type="evidence" value="ECO:0007669"/>
    <property type="project" value="UniProtKB-KW"/>
</dbReference>
<dbReference type="Pfam" id="PF22590">
    <property type="entry name" value="Cas3-like_C_2"/>
    <property type="match status" value="1"/>
</dbReference>
<evidence type="ECO:0000256" key="1">
    <source>
        <dbReference type="ARBA" id="ARBA00006847"/>
    </source>
</evidence>
<evidence type="ECO:0000256" key="4">
    <source>
        <dbReference type="ARBA" id="ARBA00022723"/>
    </source>
</evidence>
<dbReference type="CDD" id="cd09641">
    <property type="entry name" value="Cas3''_I"/>
    <property type="match status" value="1"/>
</dbReference>
<proteinExistence type="inferred from homology"/>
<sequence length="858" mass="92429">MIDPPSCDVPWAKFDEEAFHPLAHHGADVACCFEAIATGPVIRSRLERVAGRPLSPTDIARLAVLVFLHDVGKLHPGFQARAWPPGVWTGTRHGHVGEGAALFSAGGPPGLAHALCVDDLHRWGVTPDLLGAVLAHHGRPVAPNTAASQGWHCVASYDPRAAAHALGLLMRRWFGPAFAADPTRVPDTPEFQHFLCGLVVLADWLGSTRTFFPFTAPPDPDYIDKARLRARKAVAAVGLACEPWRALAQGRTGFATWSGREKPRPAQATMGGFSLDDPLLILEAETGSGKTEAALWRFLRLFEAGRVDGLYFALPTRAAAIQMHRRVATAMTRVFGTNVPALPEAVLAVPGYLRAGTVEGHALPGWEVRWDDDDGADERRLLARWAAESSNRHLAAMVAVGTVDQALLAGLRIKHAHVRSAALARALLVIDEVHASDRYMTELQNHLLSVHLRRGGHAVLMSATLGAVARAKARGMRRPPPFNDAIQAPYPAIWGKGGPVSCAEAGAQKKVAVRLHASWSPETTAEHALAAARAGARVLVIRNTVRAAIATFGAIQAAGGASWLLQVADGPALHHGRFAPEDRALLDHAVEAALSPDPSLRPPGGRIVLGTQTLEQSLDIDADFLITDLCPIDVLLQRIGRLHRHALPRPQGYETARCLVLAPESGLEPLLAPAFDNGLGAWREEKTDGLGGIYRDLSGLELTRRLIEAHPEWSIPAMNRFLVESATHPEYIEALNQELGAAWEKYYSMVYDRDVADACAARGVALPTTEPFASLQYSTDDEKIRTRLGAEGARIAFAAPVTGPFATPISGVTLHSAWSHGVTTAPEAVPEVQDGRVRITLGDRVFLYDRAGLRRPTQ</sequence>
<protein>
    <submittedName>
        <fullName evidence="12">CRISPR-associated helicase/endonuclease Cas3</fullName>
    </submittedName>
</protein>
<evidence type="ECO:0000256" key="8">
    <source>
        <dbReference type="ARBA" id="ARBA00022840"/>
    </source>
</evidence>
<dbReference type="GO" id="GO:0005524">
    <property type="term" value="F:ATP binding"/>
    <property type="evidence" value="ECO:0007669"/>
    <property type="project" value="UniProtKB-KW"/>
</dbReference>
<evidence type="ECO:0000259" key="11">
    <source>
        <dbReference type="PROSITE" id="PS51643"/>
    </source>
</evidence>
<dbReference type="InterPro" id="IPR050547">
    <property type="entry name" value="DEAD_box_RNA_helicases"/>
</dbReference>
<dbReference type="GO" id="GO:0003723">
    <property type="term" value="F:RNA binding"/>
    <property type="evidence" value="ECO:0007669"/>
    <property type="project" value="TreeGrafter"/>
</dbReference>
<keyword evidence="5" id="KW-0547">Nucleotide-binding</keyword>
<keyword evidence="8" id="KW-0067">ATP-binding</keyword>
<dbReference type="Gene3D" id="3.40.50.300">
    <property type="entry name" value="P-loop containing nucleotide triphosphate hydrolases"/>
    <property type="match status" value="1"/>
</dbReference>
<feature type="domain" description="HD Cas3-type" evidence="11">
    <location>
        <begin position="15"/>
        <end position="205"/>
    </location>
</feature>
<keyword evidence="6" id="KW-0378">Hydrolase</keyword>
<dbReference type="SUPFAM" id="SSF52540">
    <property type="entry name" value="P-loop containing nucleoside triphosphate hydrolases"/>
    <property type="match status" value="1"/>
</dbReference>
<keyword evidence="3" id="KW-0540">Nuclease</keyword>
<dbReference type="GO" id="GO:0003724">
    <property type="term" value="F:RNA helicase activity"/>
    <property type="evidence" value="ECO:0007669"/>
    <property type="project" value="TreeGrafter"/>
</dbReference>
<dbReference type="InterPro" id="IPR038257">
    <property type="entry name" value="CRISPR-assoc_Cas3_HD_sf"/>
</dbReference>
<evidence type="ECO:0000256" key="5">
    <source>
        <dbReference type="ARBA" id="ARBA00022741"/>
    </source>
</evidence>
<gene>
    <name evidence="12" type="ORF">ROR02_21360</name>
</gene>
<keyword evidence="4" id="KW-0479">Metal-binding</keyword>
<dbReference type="GO" id="GO:0004519">
    <property type="term" value="F:endonuclease activity"/>
    <property type="evidence" value="ECO:0007669"/>
    <property type="project" value="UniProtKB-KW"/>
</dbReference>
<evidence type="ECO:0000313" key="12">
    <source>
        <dbReference type="EMBL" id="GEO82005.1"/>
    </source>
</evidence>
<dbReference type="GO" id="GO:0016787">
    <property type="term" value="F:hydrolase activity"/>
    <property type="evidence" value="ECO:0007669"/>
    <property type="project" value="UniProtKB-KW"/>
</dbReference>
<dbReference type="CDD" id="cd17930">
    <property type="entry name" value="DEXHc_cas3"/>
    <property type="match status" value="1"/>
</dbReference>
<dbReference type="InterPro" id="IPR054712">
    <property type="entry name" value="Cas3-like_dom"/>
</dbReference>
<feature type="domain" description="Helicase ATP-binding" evidence="10">
    <location>
        <begin position="271"/>
        <end position="483"/>
    </location>
</feature>
<keyword evidence="13" id="KW-1185">Reference proteome</keyword>
<dbReference type="Proteomes" id="UP000321567">
    <property type="component" value="Unassembled WGS sequence"/>
</dbReference>